<gene>
    <name evidence="1" type="ORF">NLJ89_g12194</name>
</gene>
<dbReference type="OrthoDB" id="64477at2759"/>
<accession>A0A9W8JNK3</accession>
<dbReference type="Proteomes" id="UP001148786">
    <property type="component" value="Unassembled WGS sequence"/>
</dbReference>
<dbReference type="EMBL" id="JANKHO010003692">
    <property type="protein sequence ID" value="KAJ3481638.1"/>
    <property type="molecule type" value="Genomic_DNA"/>
</dbReference>
<comment type="caution">
    <text evidence="1">The sequence shown here is derived from an EMBL/GenBank/DDBJ whole genome shotgun (WGS) entry which is preliminary data.</text>
</comment>
<evidence type="ECO:0000313" key="2">
    <source>
        <dbReference type="Proteomes" id="UP001148786"/>
    </source>
</evidence>
<organism evidence="1 2">
    <name type="scientific">Agrocybe chaxingu</name>
    <dbReference type="NCBI Taxonomy" id="84603"/>
    <lineage>
        <taxon>Eukaryota</taxon>
        <taxon>Fungi</taxon>
        <taxon>Dikarya</taxon>
        <taxon>Basidiomycota</taxon>
        <taxon>Agaricomycotina</taxon>
        <taxon>Agaricomycetes</taxon>
        <taxon>Agaricomycetidae</taxon>
        <taxon>Agaricales</taxon>
        <taxon>Agaricineae</taxon>
        <taxon>Strophariaceae</taxon>
        <taxon>Agrocybe</taxon>
    </lineage>
</organism>
<reference evidence="1" key="1">
    <citation type="submission" date="2022-07" db="EMBL/GenBank/DDBJ databases">
        <title>Genome Sequence of Agrocybe chaxingu.</title>
        <authorList>
            <person name="Buettner E."/>
        </authorList>
    </citation>
    <scope>NUCLEOTIDE SEQUENCE</scope>
    <source>
        <strain evidence="1">MP-N11</strain>
    </source>
</reference>
<keyword evidence="2" id="KW-1185">Reference proteome</keyword>
<proteinExistence type="predicted"/>
<name>A0A9W8JNK3_9AGAR</name>
<dbReference type="AlphaFoldDB" id="A0A9W8JNK3"/>
<evidence type="ECO:0000313" key="1">
    <source>
        <dbReference type="EMBL" id="KAJ3481638.1"/>
    </source>
</evidence>
<sequence length="183" mass="20241">MTSDKATKPKFIALRSQSPRARILLRTPIHTEAYSLNLITIQSNYKQIEQWRNASGITEQFLVIVLLPERPATEDGLDPVATLGDTGLTPLNVAAGAAECGIVLNSGPNIRRKGIAVEALAMQFAYGKDNVPMRGHLEKKFGLAARWREEKGDWELVVTKSWWKERQDAAGADRMVVSVDEGL</sequence>
<evidence type="ECO:0008006" key="3">
    <source>
        <dbReference type="Google" id="ProtNLM"/>
    </source>
</evidence>
<protein>
    <recommendedName>
        <fullName evidence="3">N-acetyltransferase domain-containing protein</fullName>
    </recommendedName>
</protein>